<dbReference type="OrthoDB" id="9960344at2"/>
<name>A0A345YJG9_9SPHN</name>
<sequence length="117" mass="12780">MSYVMFVVAQLIGAAILYFTYRGVFDLFTAFVDVVLMLALSYHVMVRKPDATGIRMACFTAALWMATLLSGRLFFEFRGIGTSLASLFVFLVVGGAAAVGTWSVVRYPSLEGIGDDE</sequence>
<dbReference type="EMBL" id="CP031358">
    <property type="protein sequence ID" value="AXK44071.1"/>
    <property type="molecule type" value="Genomic_DNA"/>
</dbReference>
<feature type="transmembrane region" description="Helical" evidence="1">
    <location>
        <begin position="27"/>
        <end position="45"/>
    </location>
</feature>
<feature type="transmembrane region" description="Helical" evidence="1">
    <location>
        <begin position="87"/>
        <end position="105"/>
    </location>
</feature>
<dbReference type="Proteomes" id="UP000254508">
    <property type="component" value="Plasmid unnamed"/>
</dbReference>
<feature type="transmembrane region" description="Helical" evidence="1">
    <location>
        <begin position="5"/>
        <end position="21"/>
    </location>
</feature>
<keyword evidence="1" id="KW-0472">Membrane</keyword>
<gene>
    <name evidence="2" type="ORF">DVR09_16595</name>
</gene>
<dbReference type="KEGG" id="err:DVR09_16595"/>
<dbReference type="RefSeq" id="WP_115418384.1">
    <property type="nucleotide sequence ID" value="NZ_CP031358.1"/>
</dbReference>
<reference evidence="2 3" key="1">
    <citation type="submission" date="2018-07" db="EMBL/GenBank/DDBJ databases">
        <title>Genome sequence of Erythrobacter strain YH-07, an antagonistic bacterium isolated from Yellow Sea.</title>
        <authorList>
            <person name="Tang T."/>
            <person name="Liu Q."/>
            <person name="Sun X."/>
        </authorList>
    </citation>
    <scope>NUCLEOTIDE SEQUENCE [LARGE SCALE GENOMIC DNA]</scope>
    <source>
        <strain evidence="2 3">YH-07</strain>
        <plasmid evidence="2 3">unnamed</plasmid>
    </source>
</reference>
<keyword evidence="2" id="KW-0614">Plasmid</keyword>
<evidence type="ECO:0000313" key="2">
    <source>
        <dbReference type="EMBL" id="AXK44071.1"/>
    </source>
</evidence>
<keyword evidence="1" id="KW-0812">Transmembrane</keyword>
<proteinExistence type="predicted"/>
<organism evidence="2 3">
    <name type="scientific">Erythrobacter aureus</name>
    <dbReference type="NCBI Taxonomy" id="2182384"/>
    <lineage>
        <taxon>Bacteria</taxon>
        <taxon>Pseudomonadati</taxon>
        <taxon>Pseudomonadota</taxon>
        <taxon>Alphaproteobacteria</taxon>
        <taxon>Sphingomonadales</taxon>
        <taxon>Erythrobacteraceae</taxon>
        <taxon>Erythrobacter/Porphyrobacter group</taxon>
        <taxon>Erythrobacter</taxon>
    </lineage>
</organism>
<keyword evidence="3" id="KW-1185">Reference proteome</keyword>
<evidence type="ECO:0000313" key="3">
    <source>
        <dbReference type="Proteomes" id="UP000254508"/>
    </source>
</evidence>
<accession>A0A345YJG9</accession>
<protein>
    <submittedName>
        <fullName evidence="2">Uncharacterized protein</fullName>
    </submittedName>
</protein>
<evidence type="ECO:0000256" key="1">
    <source>
        <dbReference type="SAM" id="Phobius"/>
    </source>
</evidence>
<feature type="transmembrane region" description="Helical" evidence="1">
    <location>
        <begin position="57"/>
        <end position="75"/>
    </location>
</feature>
<dbReference type="AlphaFoldDB" id="A0A345YJG9"/>
<geneLocation type="plasmid" evidence="2 3">
    <name>unnamed</name>
</geneLocation>
<keyword evidence="1" id="KW-1133">Transmembrane helix</keyword>